<dbReference type="AlphaFoldDB" id="A0A4S8J6W3"/>
<sequence>MYILMHFTCLLPFVCLLIYTPLMPCPPFTTFVPSSERERERERMEKSGTPRVAIIGGGISGLAAAKELRWLEPVLFEATDSIGGVWRHCSFRSTRLQTPRPDYEFSDYQWADRNDPTFPTHSEILEYLHGYATHFDLWRFIELETKVVEIRFVGHGETKTGFTDLWGDKGRPIADGPAWEVGVVTPRSNTVQWCKFEFVVMCIGKYGDVPNMPTFPRGKGPETFLGKVMHSLDYCKLDDQAAKSLMKGKKVVIIGYKKSAIDLAVECAEANHGSDGQPCTMVIRTLHWTVPSYSISGLPFFLFFSTRLSQFLHERPNQGLFRSLACHLLSPLRRGVSRFIESSLTWKLPLEKYGLKPNHPFVEDYASCQMAILPENFFAEADEGRIAFKRSSRWCFWEGGVVLDDNTKLEADVVLLATGFDGKQKLKSVLPEPFRGLIVNSSGVMPLYRGTIHPLIPHMAFVGYVESVSNLHTSELRCKWLGRLLRGHFKLPGTEAMFRQIGAEIEVMKRTTRFYRRHCISTFSINHSDDMCEEMGWSSWRKRSWLAELFSAYNNQDYKEDESQ</sequence>
<reference evidence="9 10" key="1">
    <citation type="journal article" date="2019" name="Nat. Plants">
        <title>Genome sequencing of Musa balbisiana reveals subgenome evolution and function divergence in polyploid bananas.</title>
        <authorList>
            <person name="Yao X."/>
        </authorList>
    </citation>
    <scope>NUCLEOTIDE SEQUENCE [LARGE SCALE GENOMIC DNA]</scope>
    <source>
        <strain evidence="10">cv. DH-PKW</strain>
        <tissue evidence="9">Leaves</tissue>
    </source>
</reference>
<dbReference type="GO" id="GO:0050661">
    <property type="term" value="F:NADP binding"/>
    <property type="evidence" value="ECO:0007669"/>
    <property type="project" value="InterPro"/>
</dbReference>
<dbReference type="GO" id="GO:0050660">
    <property type="term" value="F:flavin adenine dinucleotide binding"/>
    <property type="evidence" value="ECO:0007669"/>
    <property type="project" value="InterPro"/>
</dbReference>
<dbReference type="SUPFAM" id="SSF51905">
    <property type="entry name" value="FAD/NAD(P)-binding domain"/>
    <property type="match status" value="2"/>
</dbReference>
<dbReference type="STRING" id="52838.A0A4S8J6W3"/>
<evidence type="ECO:0000256" key="2">
    <source>
        <dbReference type="ARBA" id="ARBA00009183"/>
    </source>
</evidence>
<feature type="chain" id="PRO_5020233831" description="Flavin-containing monooxygenase" evidence="8">
    <location>
        <begin position="25"/>
        <end position="564"/>
    </location>
</feature>
<keyword evidence="3 7" id="KW-0285">Flavoprotein</keyword>
<keyword evidence="8" id="KW-0732">Signal</keyword>
<feature type="signal peptide" evidence="8">
    <location>
        <begin position="1"/>
        <end position="24"/>
    </location>
</feature>
<evidence type="ECO:0000256" key="4">
    <source>
        <dbReference type="ARBA" id="ARBA00022827"/>
    </source>
</evidence>
<comment type="similarity">
    <text evidence="2 7">Belongs to the FMO family.</text>
</comment>
<evidence type="ECO:0000256" key="7">
    <source>
        <dbReference type="RuleBase" id="RU361177"/>
    </source>
</evidence>
<keyword evidence="4 7" id="KW-0274">FAD</keyword>
<evidence type="ECO:0000256" key="8">
    <source>
        <dbReference type="SAM" id="SignalP"/>
    </source>
</evidence>
<dbReference type="InterPro" id="IPR036188">
    <property type="entry name" value="FAD/NAD-bd_sf"/>
</dbReference>
<evidence type="ECO:0000256" key="3">
    <source>
        <dbReference type="ARBA" id="ARBA00022630"/>
    </source>
</evidence>
<dbReference type="PANTHER" id="PTHR23023">
    <property type="entry name" value="DIMETHYLANILINE MONOOXYGENASE"/>
    <property type="match status" value="1"/>
</dbReference>
<dbReference type="InterPro" id="IPR020946">
    <property type="entry name" value="Flavin_mOase-like"/>
</dbReference>
<evidence type="ECO:0000256" key="6">
    <source>
        <dbReference type="ARBA" id="ARBA00023002"/>
    </source>
</evidence>
<dbReference type="EC" id="1.-.-.-" evidence="7"/>
<organism evidence="9 10">
    <name type="scientific">Musa balbisiana</name>
    <name type="common">Banana</name>
    <dbReference type="NCBI Taxonomy" id="52838"/>
    <lineage>
        <taxon>Eukaryota</taxon>
        <taxon>Viridiplantae</taxon>
        <taxon>Streptophyta</taxon>
        <taxon>Embryophyta</taxon>
        <taxon>Tracheophyta</taxon>
        <taxon>Spermatophyta</taxon>
        <taxon>Magnoliopsida</taxon>
        <taxon>Liliopsida</taxon>
        <taxon>Zingiberales</taxon>
        <taxon>Musaceae</taxon>
        <taxon>Musa</taxon>
    </lineage>
</organism>
<evidence type="ECO:0000256" key="5">
    <source>
        <dbReference type="ARBA" id="ARBA00022857"/>
    </source>
</evidence>
<name>A0A4S8J6W3_MUSBA</name>
<keyword evidence="5" id="KW-0521">NADP</keyword>
<dbReference type="Pfam" id="PF00743">
    <property type="entry name" value="FMO-like"/>
    <property type="match status" value="1"/>
</dbReference>
<dbReference type="InterPro" id="IPR000960">
    <property type="entry name" value="Flavin_mOase"/>
</dbReference>
<dbReference type="Proteomes" id="UP000317650">
    <property type="component" value="Chromosome 3"/>
</dbReference>
<comment type="caution">
    <text evidence="9">The sequence shown here is derived from an EMBL/GenBank/DDBJ whole genome shotgun (WGS) entry which is preliminary data.</text>
</comment>
<evidence type="ECO:0000313" key="10">
    <source>
        <dbReference type="Proteomes" id="UP000317650"/>
    </source>
</evidence>
<protein>
    <recommendedName>
        <fullName evidence="7">Flavin-containing monooxygenase</fullName>
        <ecNumber evidence="7">1.-.-.-</ecNumber>
    </recommendedName>
</protein>
<proteinExistence type="inferred from homology"/>
<dbReference type="FunFam" id="3.50.50.60:FF:000167">
    <property type="entry name" value="Flavin-containing monooxygenase"/>
    <property type="match status" value="1"/>
</dbReference>
<dbReference type="PIRSF" id="PIRSF000332">
    <property type="entry name" value="FMO"/>
    <property type="match status" value="1"/>
</dbReference>
<evidence type="ECO:0000256" key="1">
    <source>
        <dbReference type="ARBA" id="ARBA00001974"/>
    </source>
</evidence>
<dbReference type="Gene3D" id="3.50.50.60">
    <property type="entry name" value="FAD/NAD(P)-binding domain"/>
    <property type="match status" value="3"/>
</dbReference>
<dbReference type="InterPro" id="IPR050346">
    <property type="entry name" value="FMO-like"/>
</dbReference>
<accession>A0A4S8J6W3</accession>
<keyword evidence="6 7" id="KW-0560">Oxidoreductase</keyword>
<dbReference type="EMBL" id="PYDT01000006">
    <property type="protein sequence ID" value="THU57270.1"/>
    <property type="molecule type" value="Genomic_DNA"/>
</dbReference>
<comment type="cofactor">
    <cofactor evidence="1 7">
        <name>FAD</name>
        <dbReference type="ChEBI" id="CHEBI:57692"/>
    </cofactor>
</comment>
<dbReference type="GO" id="GO:0004499">
    <property type="term" value="F:N,N-dimethylaniline monooxygenase activity"/>
    <property type="evidence" value="ECO:0007669"/>
    <property type="project" value="InterPro"/>
</dbReference>
<keyword evidence="7" id="KW-0503">Monooxygenase</keyword>
<gene>
    <name evidence="9" type="ORF">C4D60_Mb03t01750</name>
</gene>
<evidence type="ECO:0000313" key="9">
    <source>
        <dbReference type="EMBL" id="THU57270.1"/>
    </source>
</evidence>
<keyword evidence="10" id="KW-1185">Reference proteome</keyword>